<accession>A0ABQ9WHV2</accession>
<dbReference type="Proteomes" id="UP001266305">
    <property type="component" value="Unassembled WGS sequence"/>
</dbReference>
<feature type="region of interest" description="Disordered" evidence="1">
    <location>
        <begin position="1"/>
        <end position="60"/>
    </location>
</feature>
<reference evidence="2 3" key="1">
    <citation type="submission" date="2023-05" db="EMBL/GenBank/DDBJ databases">
        <title>B98-5 Cell Line De Novo Hybrid Assembly: An Optical Mapping Approach.</title>
        <authorList>
            <person name="Kananen K."/>
            <person name="Auerbach J.A."/>
            <person name="Kautto E."/>
            <person name="Blachly J.S."/>
        </authorList>
    </citation>
    <scope>NUCLEOTIDE SEQUENCE [LARGE SCALE GENOMIC DNA]</scope>
    <source>
        <strain evidence="2">B95-8</strain>
        <tissue evidence="2">Cell line</tissue>
    </source>
</reference>
<organism evidence="2 3">
    <name type="scientific">Saguinus oedipus</name>
    <name type="common">Cotton-top tamarin</name>
    <name type="synonym">Oedipomidas oedipus</name>
    <dbReference type="NCBI Taxonomy" id="9490"/>
    <lineage>
        <taxon>Eukaryota</taxon>
        <taxon>Metazoa</taxon>
        <taxon>Chordata</taxon>
        <taxon>Craniata</taxon>
        <taxon>Vertebrata</taxon>
        <taxon>Euteleostomi</taxon>
        <taxon>Mammalia</taxon>
        <taxon>Eutheria</taxon>
        <taxon>Euarchontoglires</taxon>
        <taxon>Primates</taxon>
        <taxon>Haplorrhini</taxon>
        <taxon>Platyrrhini</taxon>
        <taxon>Cebidae</taxon>
        <taxon>Callitrichinae</taxon>
        <taxon>Saguinus</taxon>
    </lineage>
</organism>
<comment type="caution">
    <text evidence="2">The sequence shown here is derived from an EMBL/GenBank/DDBJ whole genome shotgun (WGS) entry which is preliminary data.</text>
</comment>
<feature type="compositionally biased region" description="Polar residues" evidence="1">
    <location>
        <begin position="1"/>
        <end position="12"/>
    </location>
</feature>
<gene>
    <name evidence="2" type="ORF">P7K49_002615</name>
</gene>
<feature type="compositionally biased region" description="Low complexity" evidence="1">
    <location>
        <begin position="14"/>
        <end position="34"/>
    </location>
</feature>
<dbReference type="EMBL" id="JASSZA010000001">
    <property type="protein sequence ID" value="KAK2121229.1"/>
    <property type="molecule type" value="Genomic_DNA"/>
</dbReference>
<sequence length="157" mass="16437">MVTLPSHRTMSFGSPRTRSADSSSTTSPPTRSSSKGPACARGRPRAGKGNPASAPLLCPSKVPSQVDPCTLTKRLVLKSHLVRPSPGPHEALSWKSAWPVAADGPQAELYPLNDLFAISHGTVLPLAIHAFLNPWPVTGLGHPSHPPAEVTSAGIFS</sequence>
<protein>
    <submittedName>
        <fullName evidence="2">Uncharacterized protein</fullName>
    </submittedName>
</protein>
<evidence type="ECO:0000313" key="2">
    <source>
        <dbReference type="EMBL" id="KAK2121229.1"/>
    </source>
</evidence>
<keyword evidence="3" id="KW-1185">Reference proteome</keyword>
<name>A0ABQ9WHV2_SAGOE</name>
<evidence type="ECO:0000256" key="1">
    <source>
        <dbReference type="SAM" id="MobiDB-lite"/>
    </source>
</evidence>
<evidence type="ECO:0000313" key="3">
    <source>
        <dbReference type="Proteomes" id="UP001266305"/>
    </source>
</evidence>
<proteinExistence type="predicted"/>